<dbReference type="SUPFAM" id="SSF57845">
    <property type="entry name" value="B-box zinc-binding domain"/>
    <property type="match status" value="1"/>
</dbReference>
<accession>A0A8B8DS85</accession>
<dbReference type="GO" id="GO:0061630">
    <property type="term" value="F:ubiquitin protein ligase activity"/>
    <property type="evidence" value="ECO:0007669"/>
    <property type="project" value="TreeGrafter"/>
</dbReference>
<name>A0A8B8DS85_CRAVI</name>
<gene>
    <name evidence="6" type="primary">LOC111128880</name>
</gene>
<dbReference type="Gene3D" id="2.120.10.30">
    <property type="entry name" value="TolB, C-terminal domain"/>
    <property type="match status" value="1"/>
</dbReference>
<dbReference type="RefSeq" id="XP_022330518.1">
    <property type="nucleotide sequence ID" value="XM_022474810.1"/>
</dbReference>
<feature type="repeat" description="NHL" evidence="3">
    <location>
        <begin position="495"/>
        <end position="536"/>
    </location>
</feature>
<evidence type="ECO:0000256" key="3">
    <source>
        <dbReference type="PROSITE-ProRule" id="PRU00504"/>
    </source>
</evidence>
<evidence type="ECO:0000256" key="1">
    <source>
        <dbReference type="ARBA" id="ARBA00022737"/>
    </source>
</evidence>
<dbReference type="KEGG" id="cvn:111128880"/>
<organism evidence="5 6">
    <name type="scientific">Crassostrea virginica</name>
    <name type="common">Eastern oyster</name>
    <dbReference type="NCBI Taxonomy" id="6565"/>
    <lineage>
        <taxon>Eukaryota</taxon>
        <taxon>Metazoa</taxon>
        <taxon>Spiralia</taxon>
        <taxon>Lophotrochozoa</taxon>
        <taxon>Mollusca</taxon>
        <taxon>Bivalvia</taxon>
        <taxon>Autobranchia</taxon>
        <taxon>Pteriomorphia</taxon>
        <taxon>Ostreida</taxon>
        <taxon>Ostreoidea</taxon>
        <taxon>Ostreidae</taxon>
        <taxon>Crassostrea</taxon>
    </lineage>
</organism>
<sequence>MTQSSGAQDVIRCGLCRTSMAQMQCDTCYVNLCKACVGDHMLSEDSMDHRVGRLKIRKSSPVYPCCKPHTNKTCEMYCQACDLPICTECVASGVHKDHRISQIIKILECCKQYIQEDNLELQTQITPLYQKMLKRMLQRMKEIEENCEEADKAINKHGEYWHEEVDKIVSRLKTELQRLKEGKLNNLKDQVSDIKHTIFRISSTVGFNNDILNSNNLERAIGYTAQNDEFRKGPVCNDVLVPTFKAKKYQQEKFAELFGSLSTVKSEVLRIPSPVLSLEVEKALMNKVEIITMIPTGIPFLQDIALQGTEKIWAHGKKDTVVKLFNIHESKKIKSFKVLSMISFYGYHSNGISVTKSGDLIYCCSLYNTVNTVVAERTNILISLQDWSPRGVCITSEGDMLISMTHKENPPKVVRYSGIVDKQTIQYDAEGKPLFLIDDCLYLAENKNKDICVSGKGKVVVVRDMGKVRFIYGGFYSSEDRNQPLSPLSRRRRWRFVHAGHYRSQAFNPKGVATDSHCHILIADSNNKCVHIIDQDGYFLRHIDCGMKEPWGLCIDSDDFLFVADSRQNSGEIDKIKYLK</sequence>
<evidence type="ECO:0000256" key="2">
    <source>
        <dbReference type="PROSITE-ProRule" id="PRU00024"/>
    </source>
</evidence>
<evidence type="ECO:0000313" key="5">
    <source>
        <dbReference type="Proteomes" id="UP000694844"/>
    </source>
</evidence>
<dbReference type="InterPro" id="IPR000315">
    <property type="entry name" value="Znf_B-box"/>
</dbReference>
<keyword evidence="2" id="KW-0863">Zinc-finger</keyword>
<dbReference type="InterPro" id="IPR011042">
    <property type="entry name" value="6-blade_b-propeller_TolB-like"/>
</dbReference>
<dbReference type="Pfam" id="PF00643">
    <property type="entry name" value="zf-B_box"/>
    <property type="match status" value="1"/>
</dbReference>
<keyword evidence="2" id="KW-0479">Metal-binding</keyword>
<dbReference type="OrthoDB" id="6176870at2759"/>
<keyword evidence="5" id="KW-1185">Reference proteome</keyword>
<dbReference type="AlphaFoldDB" id="A0A8B8DS85"/>
<dbReference type="PROSITE" id="PS51125">
    <property type="entry name" value="NHL"/>
    <property type="match status" value="1"/>
</dbReference>
<protein>
    <submittedName>
        <fullName evidence="6">E3 ubiquitin-protein ligase TRIM71-like</fullName>
    </submittedName>
</protein>
<dbReference type="GO" id="GO:0008270">
    <property type="term" value="F:zinc ion binding"/>
    <property type="evidence" value="ECO:0007669"/>
    <property type="project" value="UniProtKB-KW"/>
</dbReference>
<feature type="domain" description="B box-type" evidence="4">
    <location>
        <begin position="8"/>
        <end position="54"/>
    </location>
</feature>
<reference evidence="6" key="1">
    <citation type="submission" date="2025-08" db="UniProtKB">
        <authorList>
            <consortium name="RefSeq"/>
        </authorList>
    </citation>
    <scope>IDENTIFICATION</scope>
    <source>
        <tissue evidence="6">Whole sample</tissue>
    </source>
</reference>
<keyword evidence="1" id="KW-0677">Repeat</keyword>
<dbReference type="InterPro" id="IPR047153">
    <property type="entry name" value="TRIM45/56/19-like"/>
</dbReference>
<dbReference type="Gene3D" id="3.30.160.60">
    <property type="entry name" value="Classic Zinc Finger"/>
    <property type="match status" value="1"/>
</dbReference>
<dbReference type="SUPFAM" id="SSF63829">
    <property type="entry name" value="Calcium-dependent phosphotriesterase"/>
    <property type="match status" value="1"/>
</dbReference>
<feature type="domain" description="B box-type" evidence="4">
    <location>
        <begin position="66"/>
        <end position="103"/>
    </location>
</feature>
<dbReference type="PANTHER" id="PTHR25462:SF296">
    <property type="entry name" value="MEIOTIC P26, ISOFORM F"/>
    <property type="match status" value="1"/>
</dbReference>
<dbReference type="PROSITE" id="PS50119">
    <property type="entry name" value="ZF_BBOX"/>
    <property type="match status" value="2"/>
</dbReference>
<dbReference type="InterPro" id="IPR001258">
    <property type="entry name" value="NHL_repeat"/>
</dbReference>
<dbReference type="PANTHER" id="PTHR25462">
    <property type="entry name" value="BONUS, ISOFORM C-RELATED"/>
    <property type="match status" value="1"/>
</dbReference>
<evidence type="ECO:0000259" key="4">
    <source>
        <dbReference type="PROSITE" id="PS50119"/>
    </source>
</evidence>
<evidence type="ECO:0000313" key="6">
    <source>
        <dbReference type="RefSeq" id="XP_022330518.1"/>
    </source>
</evidence>
<dbReference type="CDD" id="cd19756">
    <property type="entry name" value="Bbox2"/>
    <property type="match status" value="1"/>
</dbReference>
<dbReference type="Proteomes" id="UP000694844">
    <property type="component" value="Chromosome 4"/>
</dbReference>
<proteinExistence type="predicted"/>
<dbReference type="GeneID" id="111128880"/>
<dbReference type="SMART" id="SM00336">
    <property type="entry name" value="BBOX"/>
    <property type="match status" value="2"/>
</dbReference>
<keyword evidence="2" id="KW-0862">Zinc</keyword>